<accession>A0A7W6EPX2</accession>
<dbReference type="SUPFAM" id="SSF81901">
    <property type="entry name" value="HCP-like"/>
    <property type="match status" value="1"/>
</dbReference>
<dbReference type="Proteomes" id="UP000541352">
    <property type="component" value="Unassembled WGS sequence"/>
</dbReference>
<feature type="transmembrane region" description="Helical" evidence="2">
    <location>
        <begin position="12"/>
        <end position="32"/>
    </location>
</feature>
<proteinExistence type="predicted"/>
<keyword evidence="4" id="KW-1185">Reference proteome</keyword>
<dbReference type="Pfam" id="PF13174">
    <property type="entry name" value="TPR_6"/>
    <property type="match status" value="1"/>
</dbReference>
<evidence type="ECO:0000256" key="1">
    <source>
        <dbReference type="SAM" id="Coils"/>
    </source>
</evidence>
<keyword evidence="2" id="KW-1133">Transmembrane helix</keyword>
<comment type="caution">
    <text evidence="3">The sequence shown here is derived from an EMBL/GenBank/DDBJ whole genome shotgun (WGS) entry which is preliminary data.</text>
</comment>
<evidence type="ECO:0000313" key="4">
    <source>
        <dbReference type="Proteomes" id="UP000541352"/>
    </source>
</evidence>
<keyword evidence="2" id="KW-0472">Membrane</keyword>
<name>A0A7W6EPX2_9BACT</name>
<dbReference type="EMBL" id="JACIBY010000003">
    <property type="protein sequence ID" value="MBB3838019.1"/>
    <property type="molecule type" value="Genomic_DNA"/>
</dbReference>
<keyword evidence="1" id="KW-0175">Coiled coil</keyword>
<protein>
    <submittedName>
        <fullName evidence="3">Tetratricopeptide (TPR) repeat protein</fullName>
    </submittedName>
</protein>
<organism evidence="3 4">
    <name type="scientific">Runella defluvii</name>
    <dbReference type="NCBI Taxonomy" id="370973"/>
    <lineage>
        <taxon>Bacteria</taxon>
        <taxon>Pseudomonadati</taxon>
        <taxon>Bacteroidota</taxon>
        <taxon>Cytophagia</taxon>
        <taxon>Cytophagales</taxon>
        <taxon>Spirosomataceae</taxon>
        <taxon>Runella</taxon>
    </lineage>
</organism>
<dbReference type="PROSITE" id="PS51257">
    <property type="entry name" value="PROKAR_LIPOPROTEIN"/>
    <property type="match status" value="1"/>
</dbReference>
<dbReference type="InterPro" id="IPR011990">
    <property type="entry name" value="TPR-like_helical_dom_sf"/>
</dbReference>
<dbReference type="Gene3D" id="1.25.40.10">
    <property type="entry name" value="Tetratricopeptide repeat domain"/>
    <property type="match status" value="3"/>
</dbReference>
<dbReference type="AlphaFoldDB" id="A0A7W6EPX2"/>
<dbReference type="InterPro" id="IPR019734">
    <property type="entry name" value="TPR_rpt"/>
</dbReference>
<evidence type="ECO:0000256" key="2">
    <source>
        <dbReference type="SAM" id="Phobius"/>
    </source>
</evidence>
<keyword evidence="2" id="KW-0812">Transmembrane</keyword>
<reference evidence="3 4" key="1">
    <citation type="submission" date="2020-08" db="EMBL/GenBank/DDBJ databases">
        <title>Genomic Encyclopedia of Type Strains, Phase IV (KMG-IV): sequencing the most valuable type-strain genomes for metagenomic binning, comparative biology and taxonomic classification.</title>
        <authorList>
            <person name="Goeker M."/>
        </authorList>
    </citation>
    <scope>NUCLEOTIDE SEQUENCE [LARGE SCALE GENOMIC DNA]</scope>
    <source>
        <strain evidence="3 4">DSM 17976</strain>
    </source>
</reference>
<dbReference type="RefSeq" id="WP_183973031.1">
    <property type="nucleotide sequence ID" value="NZ_JACIBY010000003.1"/>
</dbReference>
<evidence type="ECO:0000313" key="3">
    <source>
        <dbReference type="EMBL" id="MBB3838019.1"/>
    </source>
</evidence>
<dbReference type="SMART" id="SM00028">
    <property type="entry name" value="TPR"/>
    <property type="match status" value="4"/>
</dbReference>
<feature type="coiled-coil region" evidence="1">
    <location>
        <begin position="418"/>
        <end position="445"/>
    </location>
</feature>
<gene>
    <name evidence="3" type="ORF">FHS57_002016</name>
</gene>
<sequence length="742" mass="84883">MKIRNRLFPSQYYLPLVIFGVSALFFGCSQYSTSGLSVGYHNLTAKYNAYVIARDKMKEADIALKKNRKENYNQLLPILYPLDSMEAKSVDALLQDVIKKGSLIPDRHQNSRWVDNALVLIGRARLYKGQFTDGIETLRYVNAKGKDDDDKHEGLIWLMRAYVETKDYNSALSVAEHLRSLPLNESNTRDFYLVKAYLHQQKQEIPLALGILEETFPLLSKNEETARIHYAAAQMYDLIEKPLAANIHYKAVSKNRPSYDLEFFAKMNSLQNEALTNSSISTEDGFKKLLNDRKNNDLIDRLYYSMGVIETRKKNYKKGLEFFGKSVRETTTNTTQVPFTYLEMAKVYYDKLQNYELAKAYFDSALVLLPVASPQRQKVAERKEVLDEFVKQITTIRTEDSLQRLSQMNPATLDKYLDKVIEDEIAEYKRKVKEAEMLVSQAQSLSANASNFDGNPAERFPLYDLTLVNTGKVEFRQRWGNRTLEDDWRRSAKIATLMTPADNNITAIPTTPGQGATIQIAGDDLVKLTKDSPEWKAKKDALYRNIPLKKQELDASNQRLEDAHYKLGKIYKFNLEEPDNAVKTFETTLSRFPNTNYKPEIYYLLFLTSAKNSQSWKDKLLAEFPNSSFTRLLTKNGGAVAASGNIELEAMKDYEKILTLYQSNNFSEAYAQLEMAMVTYSGSKIEDKYALLRIYLLGKLQGKEAYLKALNSFVKDYPSSALLPRVREVLESQQSTSSKKNG</sequence>